<evidence type="ECO:0008006" key="3">
    <source>
        <dbReference type="Google" id="ProtNLM"/>
    </source>
</evidence>
<protein>
    <recommendedName>
        <fullName evidence="3">Head completion/stabilization protein</fullName>
    </recommendedName>
</protein>
<accession>A0ABP9MM78</accession>
<sequence>MGFVGQNSKNNEFLIPRSGFWPGINVQKFRQSMRILDSVENAQAEMALLSALDLVISELKNFKAKHAEYAELEQVPNEELAGRSRYVFNFERAVFSEAKAKLLEDFRDMDLSRKAGEDRASLMNPELDELRRERWNAVRTFYDESDVFAVLV</sequence>
<reference evidence="2" key="1">
    <citation type="journal article" date="2019" name="Int. J. Syst. Evol. Microbiol.">
        <title>The Global Catalogue of Microorganisms (GCM) 10K type strain sequencing project: providing services to taxonomists for standard genome sequencing and annotation.</title>
        <authorList>
            <consortium name="The Broad Institute Genomics Platform"/>
            <consortium name="The Broad Institute Genome Sequencing Center for Infectious Disease"/>
            <person name="Wu L."/>
            <person name="Ma J."/>
        </authorList>
    </citation>
    <scope>NUCLEOTIDE SEQUENCE [LARGE SCALE GENOMIC DNA]</scope>
    <source>
        <strain evidence="2">JCM 18424</strain>
    </source>
</reference>
<dbReference type="InterPro" id="IPR009225">
    <property type="entry name" value="Phage_head_completion_GpL"/>
</dbReference>
<evidence type="ECO:0000313" key="2">
    <source>
        <dbReference type="Proteomes" id="UP001500631"/>
    </source>
</evidence>
<dbReference type="Pfam" id="PF05926">
    <property type="entry name" value="Phage_GPL"/>
    <property type="match status" value="1"/>
</dbReference>
<organism evidence="1 2">
    <name type="scientific">Wohlfahrtiimonas larvae</name>
    <dbReference type="NCBI Taxonomy" id="1157986"/>
    <lineage>
        <taxon>Bacteria</taxon>
        <taxon>Pseudomonadati</taxon>
        <taxon>Pseudomonadota</taxon>
        <taxon>Gammaproteobacteria</taxon>
        <taxon>Cardiobacteriales</taxon>
        <taxon>Ignatzschineriaceae</taxon>
        <taxon>Wohlfahrtiimonas</taxon>
    </lineage>
</organism>
<keyword evidence="2" id="KW-1185">Reference proteome</keyword>
<dbReference type="RefSeq" id="WP_077925306.1">
    <property type="nucleotide sequence ID" value="NZ_BAABKE010000003.1"/>
</dbReference>
<name>A0ABP9MM78_9GAMM</name>
<comment type="caution">
    <text evidence="1">The sequence shown here is derived from an EMBL/GenBank/DDBJ whole genome shotgun (WGS) entry which is preliminary data.</text>
</comment>
<dbReference type="EMBL" id="BAABKE010000003">
    <property type="protein sequence ID" value="GAA5097441.1"/>
    <property type="molecule type" value="Genomic_DNA"/>
</dbReference>
<gene>
    <name evidence="1" type="ORF">GCM10023338_08850</name>
</gene>
<dbReference type="Proteomes" id="UP001500631">
    <property type="component" value="Unassembled WGS sequence"/>
</dbReference>
<evidence type="ECO:0000313" key="1">
    <source>
        <dbReference type="EMBL" id="GAA5097441.1"/>
    </source>
</evidence>
<proteinExistence type="predicted"/>